<feature type="domain" description="CAF1B/HIR1 beta-propeller" evidence="11">
    <location>
        <begin position="1"/>
        <end position="203"/>
    </location>
</feature>
<feature type="compositionally biased region" description="Pro residues" evidence="10">
    <location>
        <begin position="430"/>
        <end position="440"/>
    </location>
</feature>
<feature type="region of interest" description="Disordered" evidence="10">
    <location>
        <begin position="556"/>
        <end position="641"/>
    </location>
</feature>
<reference evidence="12" key="1">
    <citation type="journal article" date="2023" name="Mol. Phylogenet. Evol.">
        <title>Genome-scale phylogeny and comparative genomics of the fungal order Sordariales.</title>
        <authorList>
            <person name="Hensen N."/>
            <person name="Bonometti L."/>
            <person name="Westerberg I."/>
            <person name="Brannstrom I.O."/>
            <person name="Guillou S."/>
            <person name="Cros-Aarteil S."/>
            <person name="Calhoun S."/>
            <person name="Haridas S."/>
            <person name="Kuo A."/>
            <person name="Mondo S."/>
            <person name="Pangilinan J."/>
            <person name="Riley R."/>
            <person name="LaButti K."/>
            <person name="Andreopoulos B."/>
            <person name="Lipzen A."/>
            <person name="Chen C."/>
            <person name="Yan M."/>
            <person name="Daum C."/>
            <person name="Ng V."/>
            <person name="Clum A."/>
            <person name="Steindorff A."/>
            <person name="Ohm R.A."/>
            <person name="Martin F."/>
            <person name="Silar P."/>
            <person name="Natvig D.O."/>
            <person name="Lalanne C."/>
            <person name="Gautier V."/>
            <person name="Ament-Velasquez S.L."/>
            <person name="Kruys A."/>
            <person name="Hutchinson M.I."/>
            <person name="Powell A.J."/>
            <person name="Barry K."/>
            <person name="Miller A.N."/>
            <person name="Grigoriev I.V."/>
            <person name="Debuchy R."/>
            <person name="Gladieux P."/>
            <person name="Hiltunen Thoren M."/>
            <person name="Johannesson H."/>
        </authorList>
    </citation>
    <scope>NUCLEOTIDE SEQUENCE</scope>
    <source>
        <strain evidence="12">CBS 731.68</strain>
    </source>
</reference>
<organism evidence="12 13">
    <name type="scientific">Parathielavia appendiculata</name>
    <dbReference type="NCBI Taxonomy" id="2587402"/>
    <lineage>
        <taxon>Eukaryota</taxon>
        <taxon>Fungi</taxon>
        <taxon>Dikarya</taxon>
        <taxon>Ascomycota</taxon>
        <taxon>Pezizomycotina</taxon>
        <taxon>Sordariomycetes</taxon>
        <taxon>Sordariomycetidae</taxon>
        <taxon>Sordariales</taxon>
        <taxon>Chaetomiaceae</taxon>
        <taxon>Parathielavia</taxon>
    </lineage>
</organism>
<feature type="repeat" description="WD" evidence="9">
    <location>
        <begin position="62"/>
        <end position="93"/>
    </location>
</feature>
<evidence type="ECO:0000256" key="5">
    <source>
        <dbReference type="ARBA" id="ARBA00022763"/>
    </source>
</evidence>
<keyword evidence="6" id="KW-0156">Chromatin regulator</keyword>
<feature type="repeat" description="WD" evidence="9">
    <location>
        <begin position="13"/>
        <end position="55"/>
    </location>
</feature>
<comment type="similarity">
    <text evidence="2">Belongs to the WD repeat HIR1 family.</text>
</comment>
<feature type="region of interest" description="Disordered" evidence="10">
    <location>
        <begin position="255"/>
        <end position="297"/>
    </location>
</feature>
<keyword evidence="8" id="KW-0539">Nucleus</keyword>
<reference evidence="12" key="2">
    <citation type="submission" date="2023-05" db="EMBL/GenBank/DDBJ databases">
        <authorList>
            <consortium name="Lawrence Berkeley National Laboratory"/>
            <person name="Steindorff A."/>
            <person name="Hensen N."/>
            <person name="Bonometti L."/>
            <person name="Westerberg I."/>
            <person name="Brannstrom I.O."/>
            <person name="Guillou S."/>
            <person name="Cros-Aarteil S."/>
            <person name="Calhoun S."/>
            <person name="Haridas S."/>
            <person name="Kuo A."/>
            <person name="Mondo S."/>
            <person name="Pangilinan J."/>
            <person name="Riley R."/>
            <person name="Labutti K."/>
            <person name="Andreopoulos B."/>
            <person name="Lipzen A."/>
            <person name="Chen C."/>
            <person name="Yanf M."/>
            <person name="Daum C."/>
            <person name="Ng V."/>
            <person name="Clum A."/>
            <person name="Ohm R."/>
            <person name="Martin F."/>
            <person name="Silar P."/>
            <person name="Natvig D."/>
            <person name="Lalanne C."/>
            <person name="Gautier V."/>
            <person name="Ament-Velasquez S.L."/>
            <person name="Kruys A."/>
            <person name="Hutchinson M.I."/>
            <person name="Powell A.J."/>
            <person name="Barry K."/>
            <person name="Miller A.N."/>
            <person name="Grigoriev I.V."/>
            <person name="Debuchy R."/>
            <person name="Gladieux P."/>
            <person name="Thoren M.H."/>
            <person name="Johannesson H."/>
        </authorList>
    </citation>
    <scope>NUCLEOTIDE SEQUENCE</scope>
    <source>
        <strain evidence="12">CBS 731.68</strain>
    </source>
</reference>
<dbReference type="SUPFAM" id="SSF50978">
    <property type="entry name" value="WD40 repeat-like"/>
    <property type="match status" value="1"/>
</dbReference>
<gene>
    <name evidence="12" type="ORF">N657DRAFT_61440</name>
</gene>
<evidence type="ECO:0000256" key="6">
    <source>
        <dbReference type="ARBA" id="ARBA00022853"/>
    </source>
</evidence>
<feature type="repeat" description="WD" evidence="9">
    <location>
        <begin position="162"/>
        <end position="203"/>
    </location>
</feature>
<proteinExistence type="inferred from homology"/>
<evidence type="ECO:0000256" key="4">
    <source>
        <dbReference type="ARBA" id="ARBA00022737"/>
    </source>
</evidence>
<evidence type="ECO:0000259" key="11">
    <source>
        <dbReference type="Pfam" id="PF24105"/>
    </source>
</evidence>
<protein>
    <submittedName>
        <fullName evidence="12">WD40 repeat-like protein</fullName>
    </submittedName>
</protein>
<keyword evidence="4" id="KW-0677">Repeat</keyword>
<evidence type="ECO:0000256" key="3">
    <source>
        <dbReference type="ARBA" id="ARBA00022574"/>
    </source>
</evidence>
<feature type="region of interest" description="Disordered" evidence="10">
    <location>
        <begin position="423"/>
        <end position="459"/>
    </location>
</feature>
<feature type="repeat" description="WD" evidence="9">
    <location>
        <begin position="127"/>
        <end position="161"/>
    </location>
</feature>
<keyword evidence="7" id="KW-0234">DNA repair</keyword>
<dbReference type="GeneID" id="87827208"/>
<dbReference type="Proteomes" id="UP001302602">
    <property type="component" value="Unassembled WGS sequence"/>
</dbReference>
<dbReference type="InterPro" id="IPR001680">
    <property type="entry name" value="WD40_rpt"/>
</dbReference>
<dbReference type="RefSeq" id="XP_062652993.1">
    <property type="nucleotide sequence ID" value="XM_062790438.1"/>
</dbReference>
<sequence length="735" mass="78280">MKATPLIINWHHDNSNPYPIYSAHFEPSGKGRLATGAGDNNVRLWKVEDDADGQKVDYLATLSKHTQAVNVVRWAPKGELLASAGDDGNVILWVRSETHHPTFGSEGLDDKETWRTKHMCRSLGTEIYDLAWSPDAQFFIIGSMDNVARIYNAGTGTLVRQIAEHSHYVQGVAWDPLNEYIATQSSDRSVHIYSLRTKDGQYTLHSHDDKPSKLASHAKTDLPPRRISSSSPAPPEIGYRSVLAAVDAVPGVSVGSPAPSAPGTPPSVALPMNPPNVITHSRKSSFSSSRRSVSPAPSMPLPAIMPIEASPKPHLNNTSLGMRNASLYANETLTSFFRRLTFTPDGSLLLTPAGQYQTQHQVEGSKPTYEVINTVYIYTRGGINKPPIAHLPGHKKPSVAVRCSPVVYTLRQSAPVTKHITIDTSSAEEPLPPLPEPLSKPSPAASVMEPPPPPVVAEPSASISKTLNLETGVQGQGPKSVFALPYRMVYAVATQDSVLLYDTQQHTPICIVSNLHCATFTDLTWSSDGLTLLISSSDGFCSILSFAPGELGTVYTGELGPPKPPVPSSSSQNTPVPTPTLVFAPPSPFPNGSHHRHRDSASSLTAPSPPMVTASFVNPRAASPARSMSNASTITQSSASQTGVLSNPPLIAGQVPSIAATNSSKVVGVPITTPPETPRASFAAPSGTKRETTDGGADDSASSHQNAKRRRIAPTLVSGGPQSSSNSDDPRREPV</sequence>
<feature type="region of interest" description="Disordered" evidence="10">
    <location>
        <begin position="203"/>
        <end position="234"/>
    </location>
</feature>
<accession>A0AAN6UA44</accession>
<dbReference type="InterPro" id="IPR055410">
    <property type="entry name" value="Beta-prop_CAF1B_HIR1"/>
</dbReference>
<dbReference type="GO" id="GO:0033186">
    <property type="term" value="C:CAF-1 complex"/>
    <property type="evidence" value="ECO:0007669"/>
    <property type="project" value="TreeGrafter"/>
</dbReference>
<feature type="compositionally biased region" description="Low complexity" evidence="10">
    <location>
        <begin position="284"/>
        <end position="296"/>
    </location>
</feature>
<dbReference type="Pfam" id="PF24105">
    <property type="entry name" value="Beta-prop_CAF1B_HIR1"/>
    <property type="match status" value="2"/>
</dbReference>
<evidence type="ECO:0000256" key="8">
    <source>
        <dbReference type="ARBA" id="ARBA00023242"/>
    </source>
</evidence>
<evidence type="ECO:0000256" key="2">
    <source>
        <dbReference type="ARBA" id="ARBA00007306"/>
    </source>
</evidence>
<feature type="compositionally biased region" description="Basic and acidic residues" evidence="10">
    <location>
        <begin position="205"/>
        <end position="224"/>
    </location>
</feature>
<dbReference type="AlphaFoldDB" id="A0AAN6UA44"/>
<dbReference type="InterPro" id="IPR036322">
    <property type="entry name" value="WD40_repeat_dom_sf"/>
</dbReference>
<comment type="subcellular location">
    <subcellularLocation>
        <location evidence="1">Nucleus</location>
    </subcellularLocation>
</comment>
<evidence type="ECO:0000256" key="10">
    <source>
        <dbReference type="SAM" id="MobiDB-lite"/>
    </source>
</evidence>
<dbReference type="SMART" id="SM00320">
    <property type="entry name" value="WD40"/>
    <property type="match status" value="5"/>
</dbReference>
<dbReference type="PROSITE" id="PS50082">
    <property type="entry name" value="WD_REPEATS_2"/>
    <property type="match status" value="4"/>
</dbReference>
<keyword evidence="5" id="KW-0227">DNA damage</keyword>
<evidence type="ECO:0000313" key="12">
    <source>
        <dbReference type="EMBL" id="KAK4129222.1"/>
    </source>
</evidence>
<comment type="caution">
    <text evidence="12">The sequence shown here is derived from an EMBL/GenBank/DDBJ whole genome shotgun (WGS) entry which is preliminary data.</text>
</comment>
<dbReference type="InterPro" id="IPR045145">
    <property type="entry name" value="PTHR15271"/>
</dbReference>
<dbReference type="PANTHER" id="PTHR15271:SF4">
    <property type="entry name" value="CHROMATIN ASSEMBLY FACTOR 1 SUBUNIT B"/>
    <property type="match status" value="1"/>
</dbReference>
<evidence type="ECO:0000256" key="9">
    <source>
        <dbReference type="PROSITE-ProRule" id="PRU00221"/>
    </source>
</evidence>
<dbReference type="GO" id="GO:0006281">
    <property type="term" value="P:DNA repair"/>
    <property type="evidence" value="ECO:0007669"/>
    <property type="project" value="UniProtKB-KW"/>
</dbReference>
<feature type="compositionally biased region" description="Low complexity" evidence="10">
    <location>
        <begin position="629"/>
        <end position="641"/>
    </location>
</feature>
<keyword evidence="3 9" id="KW-0853">WD repeat</keyword>
<evidence type="ECO:0000256" key="1">
    <source>
        <dbReference type="ARBA" id="ARBA00004123"/>
    </source>
</evidence>
<dbReference type="PANTHER" id="PTHR15271">
    <property type="entry name" value="CHROMATIN ASSEMBLY FACTOR 1 SUBUNIT B"/>
    <property type="match status" value="1"/>
</dbReference>
<feature type="domain" description="CAF1B/HIR1 beta-propeller" evidence="11">
    <location>
        <begin position="313"/>
        <end position="551"/>
    </location>
</feature>
<dbReference type="Gene3D" id="2.130.10.10">
    <property type="entry name" value="YVTN repeat-like/Quinoprotein amine dehydrogenase"/>
    <property type="match status" value="2"/>
</dbReference>
<evidence type="ECO:0000256" key="7">
    <source>
        <dbReference type="ARBA" id="ARBA00023204"/>
    </source>
</evidence>
<dbReference type="GO" id="GO:0005634">
    <property type="term" value="C:nucleus"/>
    <property type="evidence" value="ECO:0007669"/>
    <property type="project" value="UniProtKB-SubCell"/>
</dbReference>
<evidence type="ECO:0000313" key="13">
    <source>
        <dbReference type="Proteomes" id="UP001302602"/>
    </source>
</evidence>
<dbReference type="EMBL" id="MU853223">
    <property type="protein sequence ID" value="KAK4129222.1"/>
    <property type="molecule type" value="Genomic_DNA"/>
</dbReference>
<dbReference type="InterPro" id="IPR015943">
    <property type="entry name" value="WD40/YVTN_repeat-like_dom_sf"/>
</dbReference>
<dbReference type="FunFam" id="2.130.10.10:FF:000461">
    <property type="entry name" value="Chromatin assembly factor 1 subunit B"/>
    <property type="match status" value="1"/>
</dbReference>
<feature type="region of interest" description="Disordered" evidence="10">
    <location>
        <begin position="668"/>
        <end position="735"/>
    </location>
</feature>
<keyword evidence="13" id="KW-1185">Reference proteome</keyword>
<name>A0AAN6UA44_9PEZI</name>
<dbReference type="PROSITE" id="PS50294">
    <property type="entry name" value="WD_REPEATS_REGION"/>
    <property type="match status" value="2"/>
</dbReference>
<dbReference type="GO" id="GO:0006334">
    <property type="term" value="P:nucleosome assembly"/>
    <property type="evidence" value="ECO:0007669"/>
    <property type="project" value="TreeGrafter"/>
</dbReference>
<dbReference type="GO" id="GO:0006335">
    <property type="term" value="P:DNA replication-dependent chromatin assembly"/>
    <property type="evidence" value="ECO:0007669"/>
    <property type="project" value="InterPro"/>
</dbReference>